<comment type="caution">
    <text evidence="3">The sequence shown here is derived from an EMBL/GenBank/DDBJ whole genome shotgun (WGS) entry which is preliminary data.</text>
</comment>
<feature type="compositionally biased region" description="Basic and acidic residues" evidence="1">
    <location>
        <begin position="271"/>
        <end position="289"/>
    </location>
</feature>
<feature type="compositionally biased region" description="Basic and acidic residues" evidence="1">
    <location>
        <begin position="253"/>
        <end position="264"/>
    </location>
</feature>
<evidence type="ECO:0000313" key="3">
    <source>
        <dbReference type="EMBL" id="KAK2943680.1"/>
    </source>
</evidence>
<evidence type="ECO:0000313" key="4">
    <source>
        <dbReference type="Proteomes" id="UP001281761"/>
    </source>
</evidence>
<dbReference type="EMBL" id="JARBJD010000333">
    <property type="protein sequence ID" value="KAK2943680.1"/>
    <property type="molecule type" value="Genomic_DNA"/>
</dbReference>
<sequence length="534" mass="60038">MHQTTPGFELQFSISQQSLLFQILKYLLTFDTILPSSSLPMAAATSSTSASYFTHELFGDSLFLSFLLSPLLHYLYPVLSVTLLHPLGPNERSLIEQFVDEDGVIILHRLYCIVFSPLLVGYLDVLTQRQTNSDILKTPFSQQFLASFTSTLFHLLSIIMLSYENLSKHQTLSFSKGHTSAGPLGKEFKSNLTASPPLRLFNPRPSLRMSIVRQPTPATPQQFTAGRSPHPLDENFPKKISGDMRLTFVHPGTRFESDNSDSRHHPALSRPRLDAAVHVRHERCSERIQRRTRRCAPHAPSLLPRSLPDTLQRGLPRNIVQSDAESTADGDNADCGQTRPSSEPKLERHLQRARSEAAKTKKSSGLLNISAIEGILILGLLFIPLDLPTTLPVTDYAPLPPMSSRSECRRSKSSLRARTKPLHHLLSMLTISTPPMLIFEAVGTMPPLTQRRQRMLLVSVQIITHSLLLLKDHKMQLVKYSGIFHAWWVGQDETAKTQLQIRKGWDGECEGDEADWVHTVLRSWNGDNNELMTQ</sequence>
<proteinExistence type="predicted"/>
<evidence type="ECO:0000256" key="1">
    <source>
        <dbReference type="SAM" id="MobiDB-lite"/>
    </source>
</evidence>
<evidence type="ECO:0000256" key="2">
    <source>
        <dbReference type="SAM" id="Phobius"/>
    </source>
</evidence>
<feature type="transmembrane region" description="Helical" evidence="2">
    <location>
        <begin position="104"/>
        <end position="123"/>
    </location>
</feature>
<name>A0ABQ9WW17_9EUKA</name>
<keyword evidence="2" id="KW-0812">Transmembrane</keyword>
<gene>
    <name evidence="3" type="ORF">BLNAU_21383</name>
</gene>
<reference evidence="3 4" key="1">
    <citation type="journal article" date="2022" name="bioRxiv">
        <title>Genomics of Preaxostyla Flagellates Illuminates Evolutionary Transitions and the Path Towards Mitochondrial Loss.</title>
        <authorList>
            <person name="Novak L.V.F."/>
            <person name="Treitli S.C."/>
            <person name="Pyrih J."/>
            <person name="Halakuc P."/>
            <person name="Pipaliya S.V."/>
            <person name="Vacek V."/>
            <person name="Brzon O."/>
            <person name="Soukal P."/>
            <person name="Eme L."/>
            <person name="Dacks J.B."/>
            <person name="Karnkowska A."/>
            <person name="Elias M."/>
            <person name="Hampl V."/>
        </authorList>
    </citation>
    <scope>NUCLEOTIDE SEQUENCE [LARGE SCALE GENOMIC DNA]</scope>
    <source>
        <strain evidence="3">NAU3</strain>
        <tissue evidence="3">Gut</tissue>
    </source>
</reference>
<keyword evidence="2" id="KW-1133">Transmembrane helix</keyword>
<feature type="transmembrane region" description="Helical" evidence="2">
    <location>
        <begin position="143"/>
        <end position="163"/>
    </location>
</feature>
<feature type="region of interest" description="Disordered" evidence="1">
    <location>
        <begin position="251"/>
        <end position="347"/>
    </location>
</feature>
<keyword evidence="4" id="KW-1185">Reference proteome</keyword>
<accession>A0ABQ9WW17</accession>
<protein>
    <submittedName>
        <fullName evidence="3">Uncharacterized protein</fullName>
    </submittedName>
</protein>
<feature type="transmembrane region" description="Helical" evidence="2">
    <location>
        <begin position="62"/>
        <end position="84"/>
    </location>
</feature>
<organism evidence="3 4">
    <name type="scientific">Blattamonas nauphoetae</name>
    <dbReference type="NCBI Taxonomy" id="2049346"/>
    <lineage>
        <taxon>Eukaryota</taxon>
        <taxon>Metamonada</taxon>
        <taxon>Preaxostyla</taxon>
        <taxon>Oxymonadida</taxon>
        <taxon>Blattamonas</taxon>
    </lineage>
</organism>
<dbReference type="Proteomes" id="UP001281761">
    <property type="component" value="Unassembled WGS sequence"/>
</dbReference>
<keyword evidence="2" id="KW-0472">Membrane</keyword>